<name>A0AAP0PGH2_9MAGN</name>
<reference evidence="1 2" key="1">
    <citation type="submission" date="2024-01" db="EMBL/GenBank/DDBJ databases">
        <title>Genome assemblies of Stephania.</title>
        <authorList>
            <person name="Yang L."/>
        </authorList>
    </citation>
    <scope>NUCLEOTIDE SEQUENCE [LARGE SCALE GENOMIC DNA]</scope>
    <source>
        <strain evidence="1">YNDBR</strain>
        <tissue evidence="1">Leaf</tissue>
    </source>
</reference>
<gene>
    <name evidence="1" type="ORF">Syun_012537</name>
</gene>
<proteinExistence type="predicted"/>
<dbReference type="EMBL" id="JBBNAF010000005">
    <property type="protein sequence ID" value="KAK9143137.1"/>
    <property type="molecule type" value="Genomic_DNA"/>
</dbReference>
<evidence type="ECO:0008006" key="3">
    <source>
        <dbReference type="Google" id="ProtNLM"/>
    </source>
</evidence>
<keyword evidence="2" id="KW-1185">Reference proteome</keyword>
<comment type="caution">
    <text evidence="1">The sequence shown here is derived from an EMBL/GenBank/DDBJ whole genome shotgun (WGS) entry which is preliminary data.</text>
</comment>
<organism evidence="1 2">
    <name type="scientific">Stephania yunnanensis</name>
    <dbReference type="NCBI Taxonomy" id="152371"/>
    <lineage>
        <taxon>Eukaryota</taxon>
        <taxon>Viridiplantae</taxon>
        <taxon>Streptophyta</taxon>
        <taxon>Embryophyta</taxon>
        <taxon>Tracheophyta</taxon>
        <taxon>Spermatophyta</taxon>
        <taxon>Magnoliopsida</taxon>
        <taxon>Ranunculales</taxon>
        <taxon>Menispermaceae</taxon>
        <taxon>Menispermoideae</taxon>
        <taxon>Cissampelideae</taxon>
        <taxon>Stephania</taxon>
    </lineage>
</organism>
<evidence type="ECO:0000313" key="1">
    <source>
        <dbReference type="EMBL" id="KAK9143137.1"/>
    </source>
</evidence>
<protein>
    <recommendedName>
        <fullName evidence="3">Reverse transcriptase domain-containing protein</fullName>
    </recommendedName>
</protein>
<dbReference type="Proteomes" id="UP001420932">
    <property type="component" value="Unassembled WGS sequence"/>
</dbReference>
<sequence length="87" mass="10163">MFFANERPYPFLFILVADFIRLMEKAKEMVLRKGFTVWKKETCKSHLLFAEDFLFLVDCSSNNVITLSQIIDGFRSFSEVNTVLAFP</sequence>
<evidence type="ECO:0000313" key="2">
    <source>
        <dbReference type="Proteomes" id="UP001420932"/>
    </source>
</evidence>
<accession>A0AAP0PGH2</accession>
<dbReference type="AlphaFoldDB" id="A0AAP0PGH2"/>